<dbReference type="InterPro" id="IPR042099">
    <property type="entry name" value="ANL_N_sf"/>
</dbReference>
<comment type="caution">
    <text evidence="4">The sequence shown here is derived from an EMBL/GenBank/DDBJ whole genome shotgun (WGS) entry which is preliminary data.</text>
</comment>
<dbReference type="PROSITE" id="PS50075">
    <property type="entry name" value="CARRIER"/>
    <property type="match status" value="1"/>
</dbReference>
<dbReference type="Gene3D" id="3.40.50.12780">
    <property type="entry name" value="N-terminal domain of ligase-like"/>
    <property type="match status" value="1"/>
</dbReference>
<dbReference type="Gene3D" id="3.30.559.10">
    <property type="entry name" value="Chloramphenicol acetyltransferase-like domain"/>
    <property type="match status" value="2"/>
</dbReference>
<dbReference type="Pfam" id="PF00668">
    <property type="entry name" value="Condensation"/>
    <property type="match status" value="2"/>
</dbReference>
<feature type="domain" description="Carrier" evidence="3">
    <location>
        <begin position="792"/>
        <end position="870"/>
    </location>
</feature>
<dbReference type="GO" id="GO:0043041">
    <property type="term" value="P:amino acid activation for nonribosomal peptide biosynthetic process"/>
    <property type="evidence" value="ECO:0007669"/>
    <property type="project" value="TreeGrafter"/>
</dbReference>
<dbReference type="Gene3D" id="3.30.559.30">
    <property type="entry name" value="Nonribosomal peptide synthetase, condensation domain"/>
    <property type="match status" value="2"/>
</dbReference>
<dbReference type="InterPro" id="IPR001242">
    <property type="entry name" value="Condensation_dom"/>
</dbReference>
<dbReference type="GO" id="GO:0047527">
    <property type="term" value="F:2,3-dihydroxybenzoate-serine ligase activity"/>
    <property type="evidence" value="ECO:0007669"/>
    <property type="project" value="TreeGrafter"/>
</dbReference>
<dbReference type="Proteomes" id="UP000681722">
    <property type="component" value="Unassembled WGS sequence"/>
</dbReference>
<dbReference type="Pfam" id="PF13193">
    <property type="entry name" value="AMP-binding_C"/>
    <property type="match status" value="1"/>
</dbReference>
<dbReference type="SUPFAM" id="SSF52777">
    <property type="entry name" value="CoA-dependent acyltransferases"/>
    <property type="match status" value="4"/>
</dbReference>
<evidence type="ECO:0000313" key="5">
    <source>
        <dbReference type="EMBL" id="CAF3907010.1"/>
    </source>
</evidence>
<keyword evidence="6" id="KW-1185">Reference proteome</keyword>
<name>A0A814S9J5_9BILA</name>
<protein>
    <recommendedName>
        <fullName evidence="3">Carrier domain-containing protein</fullName>
    </recommendedName>
</protein>
<evidence type="ECO:0000256" key="2">
    <source>
        <dbReference type="ARBA" id="ARBA00022553"/>
    </source>
</evidence>
<dbReference type="InterPro" id="IPR009081">
    <property type="entry name" value="PP-bd_ACP"/>
</dbReference>
<dbReference type="Pfam" id="PF00501">
    <property type="entry name" value="AMP-binding"/>
    <property type="match status" value="1"/>
</dbReference>
<dbReference type="InterPro" id="IPR023213">
    <property type="entry name" value="CAT-like_dom_sf"/>
</dbReference>
<dbReference type="Gene3D" id="1.10.1200.10">
    <property type="entry name" value="ACP-like"/>
    <property type="match status" value="1"/>
</dbReference>
<dbReference type="PANTHER" id="PTHR45527:SF1">
    <property type="entry name" value="FATTY ACID SYNTHASE"/>
    <property type="match status" value="1"/>
</dbReference>
<dbReference type="InterPro" id="IPR045851">
    <property type="entry name" value="AMP-bd_C_sf"/>
</dbReference>
<proteinExistence type="predicted"/>
<keyword evidence="1" id="KW-0596">Phosphopantetheine</keyword>
<organism evidence="4 6">
    <name type="scientific">Didymodactylos carnosus</name>
    <dbReference type="NCBI Taxonomy" id="1234261"/>
    <lineage>
        <taxon>Eukaryota</taxon>
        <taxon>Metazoa</taxon>
        <taxon>Spiralia</taxon>
        <taxon>Gnathifera</taxon>
        <taxon>Rotifera</taxon>
        <taxon>Eurotatoria</taxon>
        <taxon>Bdelloidea</taxon>
        <taxon>Philodinida</taxon>
        <taxon>Philodinidae</taxon>
        <taxon>Didymodactylos</taxon>
    </lineage>
</organism>
<dbReference type="EMBL" id="CAJNOQ010006663">
    <property type="protein sequence ID" value="CAF1143368.1"/>
    <property type="molecule type" value="Genomic_DNA"/>
</dbReference>
<evidence type="ECO:0000256" key="1">
    <source>
        <dbReference type="ARBA" id="ARBA00022450"/>
    </source>
</evidence>
<evidence type="ECO:0000259" key="3">
    <source>
        <dbReference type="PROSITE" id="PS50075"/>
    </source>
</evidence>
<evidence type="ECO:0000313" key="6">
    <source>
        <dbReference type="Proteomes" id="UP000663829"/>
    </source>
</evidence>
<dbReference type="PANTHER" id="PTHR45527">
    <property type="entry name" value="NONRIBOSOMAL PEPTIDE SYNTHETASE"/>
    <property type="match status" value="1"/>
</dbReference>
<gene>
    <name evidence="4" type="ORF">GPM918_LOCUS20803</name>
    <name evidence="5" type="ORF">SRO942_LOCUS20801</name>
</gene>
<dbReference type="SUPFAM" id="SSF47336">
    <property type="entry name" value="ACP-like"/>
    <property type="match status" value="1"/>
</dbReference>
<dbReference type="InterPro" id="IPR000873">
    <property type="entry name" value="AMP-dep_synth/lig_dom"/>
</dbReference>
<accession>A0A814S9J5</accession>
<dbReference type="Proteomes" id="UP000663829">
    <property type="component" value="Unassembled WGS sequence"/>
</dbReference>
<dbReference type="OrthoDB" id="408177at2759"/>
<dbReference type="InterPro" id="IPR025110">
    <property type="entry name" value="AMP-bd_C"/>
</dbReference>
<dbReference type="GO" id="GO:0031177">
    <property type="term" value="F:phosphopantetheine binding"/>
    <property type="evidence" value="ECO:0007669"/>
    <property type="project" value="TreeGrafter"/>
</dbReference>
<dbReference type="SUPFAM" id="SSF56801">
    <property type="entry name" value="Acetyl-CoA synthetase-like"/>
    <property type="match status" value="1"/>
</dbReference>
<keyword evidence="2" id="KW-0597">Phosphoprotein</keyword>
<dbReference type="EMBL" id="CAJOBC010006664">
    <property type="protein sequence ID" value="CAF3907010.1"/>
    <property type="molecule type" value="Genomic_DNA"/>
</dbReference>
<reference evidence="4" key="1">
    <citation type="submission" date="2021-02" db="EMBL/GenBank/DDBJ databases">
        <authorList>
            <person name="Nowell W R."/>
        </authorList>
    </citation>
    <scope>NUCLEOTIDE SEQUENCE</scope>
</reference>
<sequence>MLNENDYILFNFHHIAFDGYSTTLFLNDLQLAYANNELHQISNDDYFQYIDYAQYEKQMFNDENPSSMVQLARQYWKQLLDGYDITKQLQLPYDRQENIMNTRSGEGKQFIFEIGQQTSAAMINYAKQQKLTMFQLCIACYYLFLYKLTGDIDIYIASVNANRYQSQLQNTIGFFVNTLPYRFKLSNPFMTCDKFLMNAQHTCEEIFRFAYLPLQEIMQLKQRTGIDGQQPNRLFSTLFLYNNEGDIPSDIQLSADSYTSCEIQTDLPIHVAKFDISLKMFLGEINCSLCSFEYSCDVFEEFTIARISERFCVMLQQLFGSSSMNSTTMKQRPICELSILLPYEINLLKQINETRIQFDNDNRIRCIHHEFIRKAILHPQKVCILLDEQSLTYGEVFHYVLQLSKHLQQNCNVKLGEIVCQCLERSVEMIICILAILTVGCVYCPLNPDDPPVRLRNLVRETSTRTVIMHRRTHLKLSSILDNENNSEKNLRYVDMTEILSSEHYGAIVSDVDLRNLSVVDVTIQNSAYVLFTSGETMLAKTVSKLLEYVKPNCKIANVYGPTECTIITTIHVIERYQNPLRDPIPIGYPLPNYQCYVLDRYLQPVGIDQIGELYIGGVGVFVGYLHRDDLTRQVLIQIPNVIEKCYKTGDLVKIGSNGELYFVGRVDFQIKLRGQRIEIGEIERIILNASSNVTNCVVIKYQQPEDQEHLIAYVQSSSSSSNNETITVEELKRYCQQYLPLYMIPTWFIILEQLPLNTNGKVDRKQLPKPDFSQLTQQHHNNDDYHDHVDEPNGEMEIEIHALWCRLLSIDKLSMKSNFFSMGGNSLLLMKLYNYYLSKFSLNQQLINIAMLFKQSTIIGHVQLLKNALFTTENGTLVVEQQQWKPLNITQGKIEPTLDLPAPNKLTIVRCSTVVANAELQPVRKSGAGQDRPVKIRPLPANTATASFVQERIWYNEKIRFDQSRYAMFNMPFLLKVVSGQISIRRLKLAISHIINKNSVLRTSLNYDSNDQCLKQTLKPMLIDDDQHPFYYTFECITISNTSELEVILFNEETCRTYFDLDNGIVFRCRIIRCSSHTNKDLLATNDYVLFNFHHIAFDGSSVGLFFNDLRLVYCNDNRVYSPEDSLQYIDYSQYEKKMDVSKAKAFWKQLLDGYDLCEDSQLPYDYRLTSDSKRTGLGTCITFQLDKHVVDTMSEYAQELQVSMFQLCLAFFFVYLFKLSNGKTDQCVGSVNANRYREELQSILGMFVNLSPYRLKIDPELSFHDIVLQVQQLCLEVLQYAYLPYQEILLLHGQTTGNRLPFIETFFQLESSTASSSHIILDNDTVLRPLLDNEDVIQKRYTSKYDLSLVINYDFTDRSMKCSFSGTNDLYTPETLKTLSERYQILLSKIFISSSDKRQQPLKEL</sequence>
<dbReference type="Gene3D" id="3.40.50.980">
    <property type="match status" value="1"/>
</dbReference>
<dbReference type="GO" id="GO:0005829">
    <property type="term" value="C:cytosol"/>
    <property type="evidence" value="ECO:0007669"/>
    <property type="project" value="TreeGrafter"/>
</dbReference>
<dbReference type="InterPro" id="IPR036736">
    <property type="entry name" value="ACP-like_sf"/>
</dbReference>
<evidence type="ECO:0000313" key="4">
    <source>
        <dbReference type="EMBL" id="CAF1143368.1"/>
    </source>
</evidence>
<dbReference type="GO" id="GO:0009239">
    <property type="term" value="P:enterobactin biosynthetic process"/>
    <property type="evidence" value="ECO:0007669"/>
    <property type="project" value="TreeGrafter"/>
</dbReference>
<dbReference type="Gene3D" id="3.30.300.30">
    <property type="match status" value="1"/>
</dbReference>
<dbReference type="GO" id="GO:0009366">
    <property type="term" value="C:enterobactin synthetase complex"/>
    <property type="evidence" value="ECO:0007669"/>
    <property type="project" value="TreeGrafter"/>
</dbReference>